<evidence type="ECO:0000256" key="4">
    <source>
        <dbReference type="ARBA" id="ARBA00022475"/>
    </source>
</evidence>
<feature type="transmembrane region" description="Helical" evidence="8">
    <location>
        <begin position="304"/>
        <end position="328"/>
    </location>
</feature>
<name>A0A5J5GLU4_9RHOB</name>
<dbReference type="AlphaFoldDB" id="A0A5J5GLU4"/>
<keyword evidence="5 8" id="KW-0812">Transmembrane</keyword>
<gene>
    <name evidence="10" type="ORF">F3S47_08560</name>
</gene>
<evidence type="ECO:0000256" key="2">
    <source>
        <dbReference type="ARBA" id="ARBA00006236"/>
    </source>
</evidence>
<dbReference type="InterPro" id="IPR020846">
    <property type="entry name" value="MFS_dom"/>
</dbReference>
<dbReference type="InterPro" id="IPR004812">
    <property type="entry name" value="Efflux_drug-R_Bcr/CmlA"/>
</dbReference>
<accession>A0A5J5GLU4</accession>
<dbReference type="GO" id="GO:0005886">
    <property type="term" value="C:plasma membrane"/>
    <property type="evidence" value="ECO:0007669"/>
    <property type="project" value="UniProtKB-SubCell"/>
</dbReference>
<evidence type="ECO:0000256" key="7">
    <source>
        <dbReference type="ARBA" id="ARBA00023136"/>
    </source>
</evidence>
<evidence type="ECO:0000256" key="8">
    <source>
        <dbReference type="RuleBase" id="RU365088"/>
    </source>
</evidence>
<dbReference type="PANTHER" id="PTHR23502">
    <property type="entry name" value="MAJOR FACILITATOR SUPERFAMILY"/>
    <property type="match status" value="1"/>
</dbReference>
<dbReference type="Gene3D" id="1.20.1720.10">
    <property type="entry name" value="Multidrug resistance protein D"/>
    <property type="match status" value="1"/>
</dbReference>
<feature type="transmembrane region" description="Helical" evidence="8">
    <location>
        <begin position="201"/>
        <end position="228"/>
    </location>
</feature>
<feature type="transmembrane region" description="Helical" evidence="8">
    <location>
        <begin position="73"/>
        <end position="93"/>
    </location>
</feature>
<reference evidence="10 11" key="1">
    <citation type="submission" date="2019-09" db="EMBL/GenBank/DDBJ databases">
        <authorList>
            <person name="Park J.-S."/>
            <person name="Choi H.-J."/>
        </authorList>
    </citation>
    <scope>NUCLEOTIDE SEQUENCE [LARGE SCALE GENOMIC DNA]</scope>
    <source>
        <strain evidence="10 11">176SS1-4</strain>
    </source>
</reference>
<evidence type="ECO:0000313" key="10">
    <source>
        <dbReference type="EMBL" id="KAA9009289.1"/>
    </source>
</evidence>
<comment type="similarity">
    <text evidence="2 8">Belongs to the major facilitator superfamily. Bcr/CmlA family.</text>
</comment>
<feature type="transmembrane region" description="Helical" evidence="8">
    <location>
        <begin position="160"/>
        <end position="180"/>
    </location>
</feature>
<evidence type="ECO:0000259" key="9">
    <source>
        <dbReference type="PROSITE" id="PS50850"/>
    </source>
</evidence>
<evidence type="ECO:0000256" key="3">
    <source>
        <dbReference type="ARBA" id="ARBA00022448"/>
    </source>
</evidence>
<proteinExistence type="inferred from homology"/>
<dbReference type="EMBL" id="VYQE01000002">
    <property type="protein sequence ID" value="KAA9009289.1"/>
    <property type="molecule type" value="Genomic_DNA"/>
</dbReference>
<sequence>MPLFRTALVLGLLAAVGPFAIDMYLPALPLIAQDLQVTETHVQTTLTAYFACFGLSQLAWGPLSDRFGRKAPIFAGLGIFAVASVGCALAPTIGALTGFRALQGVGAAVVMVTPRAIIRDIETGPKATRLMAMVMLVISVSPMLAPLAGAGLMQIGSWRLMFWVLCGAVVLSLLLTTFALKETLPEEKRTPIRARSLLAGARILLTDPTFVGLTMIAAFGFASFFVFLSSASFVYTGQFGLSPTGFSLAFAVNAIGFFGMSQAAAPLGERFGTLPLIRVAVTCYAAFNLLLFALVAAGHASLPLIIGLLFCANAFLGLVVPTTMVAALDPHGSIAGLASSLGGTLQMVTGGLMVTAASPFFDGTALPMVGAIALCSVIALTLTTVMLPRIRAQGDPVA</sequence>
<keyword evidence="11" id="KW-1185">Reference proteome</keyword>
<keyword evidence="6 8" id="KW-1133">Transmembrane helix</keyword>
<dbReference type="GO" id="GO:0015385">
    <property type="term" value="F:sodium:proton antiporter activity"/>
    <property type="evidence" value="ECO:0007669"/>
    <property type="project" value="TreeGrafter"/>
</dbReference>
<feature type="domain" description="Major facilitator superfamily (MFS) profile" evidence="9">
    <location>
        <begin position="3"/>
        <end position="391"/>
    </location>
</feature>
<comment type="caution">
    <text evidence="8">Lacks conserved residue(s) required for the propagation of feature annotation.</text>
</comment>
<dbReference type="PANTHER" id="PTHR23502:SF132">
    <property type="entry name" value="POLYAMINE TRANSPORTER 2-RELATED"/>
    <property type="match status" value="1"/>
</dbReference>
<evidence type="ECO:0000313" key="11">
    <source>
        <dbReference type="Proteomes" id="UP000326554"/>
    </source>
</evidence>
<feature type="transmembrane region" description="Helical" evidence="8">
    <location>
        <begin position="248"/>
        <end position="267"/>
    </location>
</feature>
<feature type="transmembrane region" description="Helical" evidence="8">
    <location>
        <begin position="130"/>
        <end position="148"/>
    </location>
</feature>
<evidence type="ECO:0000256" key="1">
    <source>
        <dbReference type="ARBA" id="ARBA00004651"/>
    </source>
</evidence>
<evidence type="ECO:0000256" key="5">
    <source>
        <dbReference type="ARBA" id="ARBA00022692"/>
    </source>
</evidence>
<keyword evidence="8" id="KW-0997">Cell inner membrane</keyword>
<protein>
    <recommendedName>
        <fullName evidence="8">Bcr/CflA family efflux transporter</fullName>
    </recommendedName>
</protein>
<organism evidence="10 11">
    <name type="scientific">Histidinibacterium aquaticum</name>
    <dbReference type="NCBI Taxonomy" id="2613962"/>
    <lineage>
        <taxon>Bacteria</taxon>
        <taxon>Pseudomonadati</taxon>
        <taxon>Pseudomonadota</taxon>
        <taxon>Alphaproteobacteria</taxon>
        <taxon>Rhodobacterales</taxon>
        <taxon>Paracoccaceae</taxon>
        <taxon>Histidinibacterium</taxon>
    </lineage>
</organism>
<evidence type="ECO:0000256" key="6">
    <source>
        <dbReference type="ARBA" id="ARBA00022989"/>
    </source>
</evidence>
<comment type="subcellular location">
    <subcellularLocation>
        <location evidence="8">Cell inner membrane</location>
        <topology evidence="8">Multi-pass membrane protein</topology>
    </subcellularLocation>
    <subcellularLocation>
        <location evidence="1">Cell membrane</location>
        <topology evidence="1">Multi-pass membrane protein</topology>
    </subcellularLocation>
</comment>
<dbReference type="GO" id="GO:1990961">
    <property type="term" value="P:xenobiotic detoxification by transmembrane export across the plasma membrane"/>
    <property type="evidence" value="ECO:0007669"/>
    <property type="project" value="InterPro"/>
</dbReference>
<keyword evidence="4" id="KW-1003">Cell membrane</keyword>
<keyword evidence="3 8" id="KW-0813">Transport</keyword>
<feature type="transmembrane region" description="Helical" evidence="8">
    <location>
        <begin position="279"/>
        <end position="298"/>
    </location>
</feature>
<dbReference type="SUPFAM" id="SSF103473">
    <property type="entry name" value="MFS general substrate transporter"/>
    <property type="match status" value="1"/>
</dbReference>
<dbReference type="InterPro" id="IPR036259">
    <property type="entry name" value="MFS_trans_sf"/>
</dbReference>
<dbReference type="RefSeq" id="WP_150444822.1">
    <property type="nucleotide sequence ID" value="NZ_VYQE01000002.1"/>
</dbReference>
<keyword evidence="7 8" id="KW-0472">Membrane</keyword>
<dbReference type="Proteomes" id="UP000326554">
    <property type="component" value="Unassembled WGS sequence"/>
</dbReference>
<feature type="transmembrane region" description="Helical" evidence="8">
    <location>
        <begin position="367"/>
        <end position="387"/>
    </location>
</feature>
<dbReference type="PROSITE" id="PS50850">
    <property type="entry name" value="MFS"/>
    <property type="match status" value="1"/>
</dbReference>
<dbReference type="NCBIfam" id="TIGR00710">
    <property type="entry name" value="efflux_Bcr_CflA"/>
    <property type="match status" value="1"/>
</dbReference>
<dbReference type="InterPro" id="IPR011701">
    <property type="entry name" value="MFS"/>
</dbReference>
<dbReference type="CDD" id="cd17320">
    <property type="entry name" value="MFS_MdfA_MDR_like"/>
    <property type="match status" value="1"/>
</dbReference>
<comment type="caution">
    <text evidence="10">The sequence shown here is derived from an EMBL/GenBank/DDBJ whole genome shotgun (WGS) entry which is preliminary data.</text>
</comment>
<feature type="transmembrane region" description="Helical" evidence="8">
    <location>
        <begin position="42"/>
        <end position="61"/>
    </location>
</feature>
<dbReference type="GO" id="GO:0042910">
    <property type="term" value="F:xenobiotic transmembrane transporter activity"/>
    <property type="evidence" value="ECO:0007669"/>
    <property type="project" value="InterPro"/>
</dbReference>
<dbReference type="Pfam" id="PF07690">
    <property type="entry name" value="MFS_1"/>
    <property type="match status" value="1"/>
</dbReference>